<keyword evidence="2" id="KW-1185">Reference proteome</keyword>
<proteinExistence type="predicted"/>
<dbReference type="Proteomes" id="UP000237271">
    <property type="component" value="Unassembled WGS sequence"/>
</dbReference>
<organism evidence="1 2">
    <name type="scientific">Phytophthora palmivora</name>
    <dbReference type="NCBI Taxonomy" id="4796"/>
    <lineage>
        <taxon>Eukaryota</taxon>
        <taxon>Sar</taxon>
        <taxon>Stramenopiles</taxon>
        <taxon>Oomycota</taxon>
        <taxon>Peronosporomycetes</taxon>
        <taxon>Peronosporales</taxon>
        <taxon>Peronosporaceae</taxon>
        <taxon>Phytophthora</taxon>
    </lineage>
</organism>
<reference evidence="1 2" key="1">
    <citation type="journal article" date="2017" name="Genome Biol. Evol.">
        <title>Phytophthora megakarya and P. palmivora, closely related causal agents of cacao black pod rot, underwent increases in genome sizes and gene numbers by different mechanisms.</title>
        <authorList>
            <person name="Ali S.S."/>
            <person name="Shao J."/>
            <person name="Lary D.J."/>
            <person name="Kronmiller B."/>
            <person name="Shen D."/>
            <person name="Strem M.D."/>
            <person name="Amoako-Attah I."/>
            <person name="Akrofi A.Y."/>
            <person name="Begoude B.A."/>
            <person name="Ten Hoopen G.M."/>
            <person name="Coulibaly K."/>
            <person name="Kebe B.I."/>
            <person name="Melnick R.L."/>
            <person name="Guiltinan M.J."/>
            <person name="Tyler B.M."/>
            <person name="Meinhardt L.W."/>
            <person name="Bailey B.A."/>
        </authorList>
    </citation>
    <scope>NUCLEOTIDE SEQUENCE [LARGE SCALE GENOMIC DNA]</scope>
    <source>
        <strain evidence="2">sbr112.9</strain>
    </source>
</reference>
<sequence>MKRLEKFVEFYAHKAKVLKECDESRERRLTVASTLSMFTQFHCESATRFFDLPVRLSADTFECEDALLKLRHDRLQVAQQFMRSRYYSTKFRRHSAIGKKVCLLPADNVKAIFDSLCVFINLFDVVGDITIRENDDPIVWLLRSMMRYYANGHKQRHTLTSLNLDGLMICDAVDEDDLLPYQPAMRIRQDLAGEEGKPVIMLTRWWCLRIRKSDIFMPPHIVEWIRSGVDKVNAAMLLTAKFAGHCR</sequence>
<evidence type="ECO:0000313" key="2">
    <source>
        <dbReference type="Proteomes" id="UP000237271"/>
    </source>
</evidence>
<dbReference type="EMBL" id="NCKW01008181">
    <property type="protein sequence ID" value="POM68495.1"/>
    <property type="molecule type" value="Genomic_DNA"/>
</dbReference>
<evidence type="ECO:0000313" key="1">
    <source>
        <dbReference type="EMBL" id="POM68495.1"/>
    </source>
</evidence>
<name>A0A2P4XSE1_9STRA</name>
<dbReference type="AlphaFoldDB" id="A0A2P4XSE1"/>
<accession>A0A2P4XSE1</accession>
<comment type="caution">
    <text evidence="1">The sequence shown here is derived from an EMBL/GenBank/DDBJ whole genome shotgun (WGS) entry which is preliminary data.</text>
</comment>
<gene>
    <name evidence="1" type="ORF">PHPALM_15343</name>
</gene>
<protein>
    <submittedName>
        <fullName evidence="1">Uncharacterized protein</fullName>
    </submittedName>
</protein>